<evidence type="ECO:0000313" key="4">
    <source>
        <dbReference type="EMBL" id="ABL65943.1"/>
    </source>
</evidence>
<keyword evidence="5" id="KW-1185">Reference proteome</keyword>
<protein>
    <recommendedName>
        <fullName evidence="3">Proteinase inhibitor I42 chagasin domain-containing protein</fullName>
    </recommendedName>
</protein>
<feature type="domain" description="Proteinase inhibitor I42 chagasin" evidence="3">
    <location>
        <begin position="62"/>
        <end position="148"/>
    </location>
</feature>
<gene>
    <name evidence="4" type="ordered locus">Cpha266_1927</name>
</gene>
<dbReference type="AlphaFoldDB" id="A1BHR6"/>
<sequence length="152" mass="17040" precursor="true">MNCMPKKARSPIRMALYLFRTALPSALCFIFFMIAVSCSGYQKASNMTHDFVEKDNDRTVDIRSGDTVRITLPENASTGYRWAVDRSDEEVMTMLSSDAHYTAKAVGAGGEVVFIFEAKKNGAGEVVLKNWRSWEGDSSVTDRFRIRVNVLP</sequence>
<dbReference type="SUPFAM" id="SSF141066">
    <property type="entry name" value="ICP-like"/>
    <property type="match status" value="1"/>
</dbReference>
<evidence type="ECO:0000313" key="5">
    <source>
        <dbReference type="Proteomes" id="UP000008701"/>
    </source>
</evidence>
<dbReference type="PANTHER" id="PTHR36530">
    <property type="entry name" value="INHIBITOR OF CYSTEINE PEPTIDASE"/>
    <property type="match status" value="1"/>
</dbReference>
<organism evidence="4 5">
    <name type="scientific">Chlorobium phaeobacteroides (strain DSM 266 / SMG 266 / 2430)</name>
    <dbReference type="NCBI Taxonomy" id="290317"/>
    <lineage>
        <taxon>Bacteria</taxon>
        <taxon>Pseudomonadati</taxon>
        <taxon>Chlorobiota</taxon>
        <taxon>Chlorobiia</taxon>
        <taxon>Chlorobiales</taxon>
        <taxon>Chlorobiaceae</taxon>
        <taxon>Chlorobium/Pelodictyon group</taxon>
        <taxon>Chlorobium</taxon>
    </lineage>
</organism>
<dbReference type="EMBL" id="CP000492">
    <property type="protein sequence ID" value="ABL65943.1"/>
    <property type="molecule type" value="Genomic_DNA"/>
</dbReference>
<dbReference type="eggNOG" id="COG5513">
    <property type="taxonomic scope" value="Bacteria"/>
</dbReference>
<dbReference type="InterPro" id="IPR018990">
    <property type="entry name" value="Prot_inh_I42_chagasin"/>
</dbReference>
<dbReference type="Pfam" id="PF09394">
    <property type="entry name" value="Inhibitor_I42"/>
    <property type="match status" value="1"/>
</dbReference>
<reference evidence="4 5" key="1">
    <citation type="submission" date="2006-12" db="EMBL/GenBank/DDBJ databases">
        <title>Complete sequence of Chlorobium phaeobacteroides DSM 266.</title>
        <authorList>
            <consortium name="US DOE Joint Genome Institute"/>
            <person name="Copeland A."/>
            <person name="Lucas S."/>
            <person name="Lapidus A."/>
            <person name="Barry K."/>
            <person name="Detter J.C."/>
            <person name="Glavina del Rio T."/>
            <person name="Hammon N."/>
            <person name="Israni S."/>
            <person name="Pitluck S."/>
            <person name="Goltsman E."/>
            <person name="Schmutz J."/>
            <person name="Larimer F."/>
            <person name="Land M."/>
            <person name="Hauser L."/>
            <person name="Mikhailova N."/>
            <person name="Li T."/>
            <person name="Overmann J."/>
            <person name="Bryant D.A."/>
            <person name="Richardson P."/>
        </authorList>
    </citation>
    <scope>NUCLEOTIDE SEQUENCE [LARGE SCALE GENOMIC DNA]</scope>
    <source>
        <strain evidence="4 5">DSM 266</strain>
    </source>
</reference>
<keyword evidence="2" id="KW-0789">Thiol protease inhibitor</keyword>
<evidence type="ECO:0000256" key="1">
    <source>
        <dbReference type="ARBA" id="ARBA00022690"/>
    </source>
</evidence>
<accession>A1BHR6</accession>
<dbReference type="GO" id="GO:0004869">
    <property type="term" value="F:cysteine-type endopeptidase inhibitor activity"/>
    <property type="evidence" value="ECO:0007669"/>
    <property type="project" value="UniProtKB-KW"/>
</dbReference>
<dbReference type="InterPro" id="IPR052781">
    <property type="entry name" value="Cys_protease_inhibitor_I42"/>
</dbReference>
<dbReference type="InterPro" id="IPR036331">
    <property type="entry name" value="Chagasin-like_sf"/>
</dbReference>
<name>A1BHR6_CHLPD</name>
<evidence type="ECO:0000259" key="3">
    <source>
        <dbReference type="Pfam" id="PF09394"/>
    </source>
</evidence>
<dbReference type="Proteomes" id="UP000008701">
    <property type="component" value="Chromosome"/>
</dbReference>
<evidence type="ECO:0000256" key="2">
    <source>
        <dbReference type="ARBA" id="ARBA00022704"/>
    </source>
</evidence>
<proteinExistence type="predicted"/>
<dbReference type="HOGENOM" id="CLU_102057_1_0_10"/>
<dbReference type="Gene3D" id="2.60.40.2020">
    <property type="match status" value="1"/>
</dbReference>
<dbReference type="PANTHER" id="PTHR36530:SF1">
    <property type="entry name" value="AMOEBIASIN-1"/>
    <property type="match status" value="1"/>
</dbReference>
<keyword evidence="1" id="KW-0646">Protease inhibitor</keyword>
<dbReference type="KEGG" id="cph:Cpha266_1927"/>